<accession>A0A7Z2G313</accession>
<dbReference type="KEGG" id="pacp:FAZ97_04845"/>
<evidence type="ECO:0000313" key="2">
    <source>
        <dbReference type="Proteomes" id="UP000434209"/>
    </source>
</evidence>
<dbReference type="EMBL" id="CP046909">
    <property type="protein sequence ID" value="QGZ54297.1"/>
    <property type="molecule type" value="Genomic_DNA"/>
</dbReference>
<dbReference type="OrthoDB" id="9132821at2"/>
<name>A0A7Z2G313_9BURK</name>
<dbReference type="AlphaFoldDB" id="A0A7Z2G313"/>
<gene>
    <name evidence="1" type="ORF">FAZ97_04845</name>
</gene>
<protein>
    <submittedName>
        <fullName evidence="1">Uncharacterized protein</fullName>
    </submittedName>
</protein>
<organism evidence="1 2">
    <name type="scientific">Paraburkholderia acidiphila</name>
    <dbReference type="NCBI Taxonomy" id="2571747"/>
    <lineage>
        <taxon>Bacteria</taxon>
        <taxon>Pseudomonadati</taxon>
        <taxon>Pseudomonadota</taxon>
        <taxon>Betaproteobacteria</taxon>
        <taxon>Burkholderiales</taxon>
        <taxon>Burkholderiaceae</taxon>
        <taxon>Paraburkholderia</taxon>
    </lineage>
</organism>
<sequence length="109" mass="12629">MTIFVKTADPAALLKSIRKLIDERGIETWAYDRDGDFYHTPPQWDRKAWLRPYVVAGGLKLHLIQRKDERLTKPVYGVYHGRFAEMLLTHFDERCSSVETSAVQGSYVT</sequence>
<evidence type="ECO:0000313" key="1">
    <source>
        <dbReference type="EMBL" id="QGZ54297.1"/>
    </source>
</evidence>
<dbReference type="RefSeq" id="WP_158757430.1">
    <property type="nucleotide sequence ID" value="NZ_CP046909.1"/>
</dbReference>
<proteinExistence type="predicted"/>
<dbReference type="Proteomes" id="UP000434209">
    <property type="component" value="Chromosome 1"/>
</dbReference>
<keyword evidence="2" id="KW-1185">Reference proteome</keyword>
<reference evidence="1 2" key="1">
    <citation type="submission" date="2019-12" db="EMBL/GenBank/DDBJ databases">
        <title>Paraburkholderia acidiphila 7Q-K02 sp. nov and Paraburkholderia acidisoli DHF22 sp. nov., two strains isolated from forest soil.</title>
        <authorList>
            <person name="Gao Z."/>
            <person name="Qiu L."/>
        </authorList>
    </citation>
    <scope>NUCLEOTIDE SEQUENCE [LARGE SCALE GENOMIC DNA]</scope>
    <source>
        <strain evidence="1 2">7Q-K02</strain>
    </source>
</reference>